<dbReference type="InterPro" id="IPR005898">
    <property type="entry name" value="Cyc_pep_transpt_SyrD/YojI"/>
</dbReference>
<dbReference type="SUPFAM" id="SSF52540">
    <property type="entry name" value="P-loop containing nucleoside triphosphate hydrolases"/>
    <property type="match status" value="1"/>
</dbReference>
<dbReference type="SMART" id="SM00382">
    <property type="entry name" value="AAA"/>
    <property type="match status" value="1"/>
</dbReference>
<keyword evidence="7 8" id="KW-0472">Membrane</keyword>
<evidence type="ECO:0000256" key="7">
    <source>
        <dbReference type="ARBA" id="ARBA00023136"/>
    </source>
</evidence>
<dbReference type="PROSITE" id="PS50929">
    <property type="entry name" value="ABC_TM1F"/>
    <property type="match status" value="1"/>
</dbReference>
<evidence type="ECO:0000256" key="6">
    <source>
        <dbReference type="ARBA" id="ARBA00022989"/>
    </source>
</evidence>
<keyword evidence="4" id="KW-0547">Nucleotide-binding</keyword>
<dbReference type="InterPro" id="IPR011527">
    <property type="entry name" value="ABC1_TM_dom"/>
</dbReference>
<dbReference type="PROSITE" id="PS50893">
    <property type="entry name" value="ABC_TRANSPORTER_2"/>
    <property type="match status" value="1"/>
</dbReference>
<accession>A0AAF0CFK2</accession>
<dbReference type="GO" id="GO:0140359">
    <property type="term" value="F:ABC-type transporter activity"/>
    <property type="evidence" value="ECO:0007669"/>
    <property type="project" value="InterPro"/>
</dbReference>
<feature type="transmembrane region" description="Helical" evidence="8">
    <location>
        <begin position="72"/>
        <end position="90"/>
    </location>
</feature>
<dbReference type="InterPro" id="IPR050095">
    <property type="entry name" value="ECF_ABC_transporter_ATP-bd"/>
</dbReference>
<organism evidence="11 12">
    <name type="scientific">Thalassomonas viridans</name>
    <dbReference type="NCBI Taxonomy" id="137584"/>
    <lineage>
        <taxon>Bacteria</taxon>
        <taxon>Pseudomonadati</taxon>
        <taxon>Pseudomonadota</taxon>
        <taxon>Gammaproteobacteria</taxon>
        <taxon>Alteromonadales</taxon>
        <taxon>Colwelliaceae</taxon>
        <taxon>Thalassomonas</taxon>
    </lineage>
</organism>
<dbReference type="InterPro" id="IPR027417">
    <property type="entry name" value="P-loop_NTPase"/>
</dbReference>
<dbReference type="InterPro" id="IPR003439">
    <property type="entry name" value="ABC_transporter-like_ATP-bd"/>
</dbReference>
<evidence type="ECO:0000256" key="4">
    <source>
        <dbReference type="ARBA" id="ARBA00022741"/>
    </source>
</evidence>
<dbReference type="SUPFAM" id="SSF90123">
    <property type="entry name" value="ABC transporter transmembrane region"/>
    <property type="match status" value="1"/>
</dbReference>
<dbReference type="PANTHER" id="PTHR43553:SF11">
    <property type="entry name" value="ABC TRANSPORTER ATP-BINDING_PERMEASE PROTEIN YOJI"/>
    <property type="match status" value="1"/>
</dbReference>
<evidence type="ECO:0000256" key="8">
    <source>
        <dbReference type="SAM" id="Phobius"/>
    </source>
</evidence>
<dbReference type="GO" id="GO:1904680">
    <property type="term" value="F:peptide transmembrane transporter activity"/>
    <property type="evidence" value="ECO:0007669"/>
    <property type="project" value="InterPro"/>
</dbReference>
<evidence type="ECO:0000256" key="1">
    <source>
        <dbReference type="ARBA" id="ARBA00004651"/>
    </source>
</evidence>
<evidence type="ECO:0000256" key="2">
    <source>
        <dbReference type="ARBA" id="ARBA00022448"/>
    </source>
</evidence>
<sequence length="575" mass="64627">MNQISEKNLKGLFKFLSTFAPGKVFLSIVAGMLSGLAYSLVIPLIMMSIKENDDLFISFESAPSLYIGDFEITQPGFVAGFIALCLFILVSKIFSQAIFNTVVVSSLSQLRLFLTRRIAQLPIQDLERIGEEKLLVTFTMDIPRIANGAAVFPQLLINLASILGILGFLLVLDVDIFLLVVMFMLVGMLVYRIPLWMGHRYLAGSRNAYEHIQERFNGIIRGAKELKLNRSKRESFIDQLGQRTEADYARLQIKGTSMVIGANNFGNLLSLFAIGFITFALSNYLNMSQELLTATIMAVLYIAGPMNTLMNLITPMLVGRVSLKKINELLPQMPVERQNGSGAVRDFSRLRLCNIRHSYDNKDSFAVGPLDITLKAGQITFITGGNGSGKSTLSKIISGHYIATEGEIFYDRQHINDDNRDNARQYISAIYTDYHLFARLLDMTPEKEEIVNHYLKEFGMADKVRIEDGAFSTIKLSDGQRKRLALIVSYLEDRKVYLLDEWAADQDPAFREIFYMQILPELKQRGKIVVVVSHDDKYFSQADQIIKMETGQLVYARTREDDRNGSGGEKLASAG</sequence>
<feature type="domain" description="ABC transmembrane type-1" evidence="10">
    <location>
        <begin position="24"/>
        <end position="314"/>
    </location>
</feature>
<feature type="transmembrane region" description="Helical" evidence="8">
    <location>
        <begin position="265"/>
        <end position="285"/>
    </location>
</feature>
<dbReference type="RefSeq" id="WP_053047326.1">
    <property type="nucleotide sequence ID" value="NZ_CP059734.1"/>
</dbReference>
<dbReference type="GO" id="GO:0016887">
    <property type="term" value="F:ATP hydrolysis activity"/>
    <property type="evidence" value="ECO:0007669"/>
    <property type="project" value="InterPro"/>
</dbReference>
<feature type="domain" description="ABC transporter" evidence="9">
    <location>
        <begin position="350"/>
        <end position="575"/>
    </location>
</feature>
<dbReference type="Proteomes" id="UP000032352">
    <property type="component" value="Chromosome pTvir"/>
</dbReference>
<name>A0AAF0CFK2_9GAMM</name>
<dbReference type="EMBL" id="CP059734">
    <property type="protein sequence ID" value="WDE09239.1"/>
    <property type="molecule type" value="Genomic_DNA"/>
</dbReference>
<evidence type="ECO:0000256" key="3">
    <source>
        <dbReference type="ARBA" id="ARBA00022692"/>
    </source>
</evidence>
<dbReference type="GO" id="GO:0015833">
    <property type="term" value="P:peptide transport"/>
    <property type="evidence" value="ECO:0007669"/>
    <property type="project" value="InterPro"/>
</dbReference>
<feature type="transmembrane region" description="Helical" evidence="8">
    <location>
        <begin position="176"/>
        <end position="197"/>
    </location>
</feature>
<feature type="transmembrane region" description="Helical" evidence="8">
    <location>
        <begin position="24"/>
        <end position="46"/>
    </location>
</feature>
<dbReference type="GO" id="GO:0043190">
    <property type="term" value="C:ATP-binding cassette (ABC) transporter complex"/>
    <property type="evidence" value="ECO:0007669"/>
    <property type="project" value="TreeGrafter"/>
</dbReference>
<proteinExistence type="predicted"/>
<dbReference type="AlphaFoldDB" id="A0AAF0CFK2"/>
<dbReference type="Pfam" id="PF00005">
    <property type="entry name" value="ABC_tran"/>
    <property type="match status" value="1"/>
</dbReference>
<dbReference type="Gene3D" id="1.20.1560.10">
    <property type="entry name" value="ABC transporter type 1, transmembrane domain"/>
    <property type="match status" value="1"/>
</dbReference>
<dbReference type="Gene3D" id="3.40.50.300">
    <property type="entry name" value="P-loop containing nucleotide triphosphate hydrolases"/>
    <property type="match status" value="1"/>
</dbReference>
<feature type="transmembrane region" description="Helical" evidence="8">
    <location>
        <begin position="150"/>
        <end position="170"/>
    </location>
</feature>
<feature type="transmembrane region" description="Helical" evidence="8">
    <location>
        <begin position="291"/>
        <end position="314"/>
    </location>
</feature>
<dbReference type="GO" id="GO:0005524">
    <property type="term" value="F:ATP binding"/>
    <property type="evidence" value="ECO:0007669"/>
    <property type="project" value="UniProtKB-KW"/>
</dbReference>
<dbReference type="KEGG" id="tvd:SG34_031235"/>
<keyword evidence="3 8" id="KW-0812">Transmembrane</keyword>
<keyword evidence="12" id="KW-1185">Reference proteome</keyword>
<dbReference type="InterPro" id="IPR036640">
    <property type="entry name" value="ABC1_TM_sf"/>
</dbReference>
<dbReference type="PANTHER" id="PTHR43553">
    <property type="entry name" value="HEAVY METAL TRANSPORTER"/>
    <property type="match status" value="1"/>
</dbReference>
<evidence type="ECO:0000313" key="12">
    <source>
        <dbReference type="Proteomes" id="UP000032352"/>
    </source>
</evidence>
<keyword evidence="2" id="KW-0813">Transport</keyword>
<reference evidence="11 12" key="2">
    <citation type="journal article" date="2022" name="Mar. Drugs">
        <title>Bioassay-Guided Fractionation Leads to the Detection of Cholic Acid Generated by the Rare Thalassomonas sp.</title>
        <authorList>
            <person name="Pheiffer F."/>
            <person name="Schneider Y.K."/>
            <person name="Hansen E.H."/>
            <person name="Andersen J.H."/>
            <person name="Isaksson J."/>
            <person name="Busche T."/>
            <person name="R C."/>
            <person name="Kalinowski J."/>
            <person name="Zyl L.V."/>
            <person name="Trindade M."/>
        </authorList>
    </citation>
    <scope>NUCLEOTIDE SEQUENCE [LARGE SCALE GENOMIC DNA]</scope>
    <source>
        <strain evidence="11 12">XOM25</strain>
    </source>
</reference>
<protein>
    <submittedName>
        <fullName evidence="11">Cyclic peptide export ABC transporter</fullName>
    </submittedName>
</protein>
<keyword evidence="6 8" id="KW-1133">Transmembrane helix</keyword>
<evidence type="ECO:0000259" key="10">
    <source>
        <dbReference type="PROSITE" id="PS50929"/>
    </source>
</evidence>
<evidence type="ECO:0000259" key="9">
    <source>
        <dbReference type="PROSITE" id="PS50893"/>
    </source>
</evidence>
<keyword evidence="5" id="KW-0067">ATP-binding</keyword>
<dbReference type="InterPro" id="IPR003593">
    <property type="entry name" value="AAA+_ATPase"/>
</dbReference>
<evidence type="ECO:0000256" key="5">
    <source>
        <dbReference type="ARBA" id="ARBA00022840"/>
    </source>
</evidence>
<comment type="subcellular location">
    <subcellularLocation>
        <location evidence="1">Cell membrane</location>
        <topology evidence="1">Multi-pass membrane protein</topology>
    </subcellularLocation>
</comment>
<gene>
    <name evidence="11" type="ORF">SG34_031235</name>
</gene>
<dbReference type="NCBIfam" id="TIGR01194">
    <property type="entry name" value="cyc_pep_trnsptr"/>
    <property type="match status" value="1"/>
</dbReference>
<reference evidence="11 12" key="1">
    <citation type="journal article" date="2015" name="Genome Announc.">
        <title>Draft Genome Sequences of Marine Isolates of Thalassomonas viridans and Thalassomonas actiniarum.</title>
        <authorList>
            <person name="Olonade I."/>
            <person name="van Zyl L.J."/>
            <person name="Trindade M."/>
        </authorList>
    </citation>
    <scope>NUCLEOTIDE SEQUENCE [LARGE SCALE GENOMIC DNA]</scope>
    <source>
        <strain evidence="11 12">XOM25</strain>
    </source>
</reference>
<evidence type="ECO:0000313" key="11">
    <source>
        <dbReference type="EMBL" id="WDE09239.1"/>
    </source>
</evidence>